<dbReference type="Proteomes" id="UP001139031">
    <property type="component" value="Unassembled WGS sequence"/>
</dbReference>
<evidence type="ECO:0000313" key="2">
    <source>
        <dbReference type="EMBL" id="MBZ5710487.1"/>
    </source>
</evidence>
<dbReference type="PROSITE" id="PS51257">
    <property type="entry name" value="PROKAR_LIPOPROTEIN"/>
    <property type="match status" value="1"/>
</dbReference>
<comment type="caution">
    <text evidence="2">The sequence shown here is derived from an EMBL/GenBank/DDBJ whole genome shotgun (WGS) entry which is preliminary data.</text>
</comment>
<feature type="region of interest" description="Disordered" evidence="1">
    <location>
        <begin position="18"/>
        <end position="59"/>
    </location>
</feature>
<organism evidence="2 3">
    <name type="scientific">Nannocystis pusilla</name>
    <dbReference type="NCBI Taxonomy" id="889268"/>
    <lineage>
        <taxon>Bacteria</taxon>
        <taxon>Pseudomonadati</taxon>
        <taxon>Myxococcota</taxon>
        <taxon>Polyangia</taxon>
        <taxon>Nannocystales</taxon>
        <taxon>Nannocystaceae</taxon>
        <taxon>Nannocystis</taxon>
    </lineage>
</organism>
<proteinExistence type="predicted"/>
<name>A0ABS7TQH9_9BACT</name>
<protein>
    <recommendedName>
        <fullName evidence="4">C-type lysozyme inhibitor domain-containing protein</fullName>
    </recommendedName>
</protein>
<keyword evidence="3" id="KW-1185">Reference proteome</keyword>
<evidence type="ECO:0000256" key="1">
    <source>
        <dbReference type="SAM" id="MobiDB-lite"/>
    </source>
</evidence>
<reference evidence="2" key="1">
    <citation type="submission" date="2021-08" db="EMBL/GenBank/DDBJ databases">
        <authorList>
            <person name="Stevens D.C."/>
        </authorList>
    </citation>
    <scope>NUCLEOTIDE SEQUENCE</scope>
    <source>
        <strain evidence="2">DSM 53165</strain>
    </source>
</reference>
<accession>A0ABS7TQH9</accession>
<gene>
    <name evidence="2" type="ORF">K7C98_14605</name>
</gene>
<evidence type="ECO:0008006" key="4">
    <source>
        <dbReference type="Google" id="ProtNLM"/>
    </source>
</evidence>
<sequence length="133" mass="13725">MSLRLTLFFALVLSACRGGSTPSTESPTTPAAEPAATDGLPPLESAGRRYAGAPVGGRGGNYELSLCPDGSYQYRLLDATEGGRWAREGDALVLTGDGGSTHRITFSADERLIASGGGSDDMKFEGVPECQGP</sequence>
<dbReference type="EMBL" id="JAIRAU010000016">
    <property type="protein sequence ID" value="MBZ5710487.1"/>
    <property type="molecule type" value="Genomic_DNA"/>
</dbReference>
<evidence type="ECO:0000313" key="3">
    <source>
        <dbReference type="Proteomes" id="UP001139031"/>
    </source>
</evidence>
<dbReference type="RefSeq" id="WP_224192255.1">
    <property type="nucleotide sequence ID" value="NZ_JAIRAU010000016.1"/>
</dbReference>
<feature type="compositionally biased region" description="Low complexity" evidence="1">
    <location>
        <begin position="20"/>
        <end position="37"/>
    </location>
</feature>